<dbReference type="AlphaFoldDB" id="W5VYB6"/>
<dbReference type="OrthoDB" id="3679349at2"/>
<reference evidence="5 6" key="1">
    <citation type="journal article" date="2014" name="BMC Genomics">
        <title>Complete genome sequence of producer of the glycopeptide antibiotic Aculeximycin Kutzneria albida DSM 43870T, a representative of minor genus of Pseudonocardiaceae.</title>
        <authorList>
            <person name="Rebets Y."/>
            <person name="Tokovenko B."/>
            <person name="Lushchyk I."/>
            <person name="Ruckert C."/>
            <person name="Zaburannyi N."/>
            <person name="Bechthold A."/>
            <person name="Kalinowski J."/>
            <person name="Luzhetskyy A."/>
        </authorList>
    </citation>
    <scope>NUCLEOTIDE SEQUENCE [LARGE SCALE GENOMIC DNA]</scope>
    <source>
        <strain evidence="5">DSM 43870</strain>
    </source>
</reference>
<protein>
    <recommendedName>
        <fullName evidence="7">ESX secretion-associated protein EspG</fullName>
    </recommendedName>
</protein>
<evidence type="ECO:0000256" key="4">
    <source>
        <dbReference type="ARBA" id="ARBA00023186"/>
    </source>
</evidence>
<accession>W5VYB6</accession>
<dbReference type="HOGENOM" id="CLU_088487_0_0_11"/>
<dbReference type="STRING" id="1449976.KALB_185"/>
<dbReference type="InterPro" id="IPR025734">
    <property type="entry name" value="EspG"/>
</dbReference>
<evidence type="ECO:0000256" key="2">
    <source>
        <dbReference type="ARBA" id="ARBA00006411"/>
    </source>
</evidence>
<comment type="subcellular location">
    <subcellularLocation>
        <location evidence="1">Cytoplasm</location>
    </subcellularLocation>
</comment>
<comment type="similarity">
    <text evidence="2">Belongs to the EspG family.</text>
</comment>
<evidence type="ECO:0000256" key="3">
    <source>
        <dbReference type="ARBA" id="ARBA00022490"/>
    </source>
</evidence>
<dbReference type="EMBL" id="CP007155">
    <property type="protein sequence ID" value="AHH93562.1"/>
    <property type="molecule type" value="Genomic_DNA"/>
</dbReference>
<sequence length="251" mass="26990">MAERRIELSEAELFLLWWAMRLPEPPTPLLVPHIGPTAEDRERLVAQASESLSGRGLGVVRGPADDLLAALTALADPPYSVDLVFSSREGAGRAMVTPEVVAVLVDGRVWLTPISADTVVRAVLEVVPPRQAGEGHAVTLALADYREACQAGAAEGDEAFLHVLRAAGVPAQEAQTLLRALTGRLGGGQASATSRDRFGGLLREPEPLTWLDTARGRYGLRRRGEWVTVLPMDHERLDTMITELIGPVLSS</sequence>
<dbReference type="Proteomes" id="UP000019225">
    <property type="component" value="Chromosome"/>
</dbReference>
<keyword evidence="4" id="KW-0143">Chaperone</keyword>
<keyword evidence="3" id="KW-0963">Cytoplasm</keyword>
<dbReference type="Pfam" id="PF14011">
    <property type="entry name" value="ESX-1_EspG"/>
    <property type="match status" value="1"/>
</dbReference>
<organism evidence="5 6">
    <name type="scientific">Kutzneria albida DSM 43870</name>
    <dbReference type="NCBI Taxonomy" id="1449976"/>
    <lineage>
        <taxon>Bacteria</taxon>
        <taxon>Bacillati</taxon>
        <taxon>Actinomycetota</taxon>
        <taxon>Actinomycetes</taxon>
        <taxon>Pseudonocardiales</taxon>
        <taxon>Pseudonocardiaceae</taxon>
        <taxon>Kutzneria</taxon>
    </lineage>
</organism>
<keyword evidence="6" id="KW-1185">Reference proteome</keyword>
<dbReference type="eggNOG" id="ENOG5031A7T">
    <property type="taxonomic scope" value="Bacteria"/>
</dbReference>
<dbReference type="KEGG" id="kal:KALB_185"/>
<gene>
    <name evidence="5" type="ORF">KALB_185</name>
</gene>
<evidence type="ECO:0008006" key="7">
    <source>
        <dbReference type="Google" id="ProtNLM"/>
    </source>
</evidence>
<evidence type="ECO:0000313" key="6">
    <source>
        <dbReference type="Proteomes" id="UP000019225"/>
    </source>
</evidence>
<evidence type="ECO:0000256" key="1">
    <source>
        <dbReference type="ARBA" id="ARBA00004496"/>
    </source>
</evidence>
<proteinExistence type="inferred from homology"/>
<evidence type="ECO:0000313" key="5">
    <source>
        <dbReference type="EMBL" id="AHH93562.1"/>
    </source>
</evidence>
<dbReference type="RefSeq" id="WP_025353852.1">
    <property type="nucleotide sequence ID" value="NZ_CP007155.1"/>
</dbReference>
<name>W5VYB6_9PSEU</name>